<evidence type="ECO:0000256" key="4">
    <source>
        <dbReference type="ARBA" id="ARBA00022692"/>
    </source>
</evidence>
<dbReference type="InterPro" id="IPR011712">
    <property type="entry name" value="Sig_transdc_His_kin_sub3_dim/P"/>
</dbReference>
<evidence type="ECO:0000256" key="7">
    <source>
        <dbReference type="ARBA" id="ARBA00023012"/>
    </source>
</evidence>
<dbReference type="InterPro" id="IPR050482">
    <property type="entry name" value="Sensor_HK_TwoCompSys"/>
</dbReference>
<comment type="subcellular location">
    <subcellularLocation>
        <location evidence="1">Cell membrane</location>
        <topology evidence="1">Multi-pass membrane protein</topology>
    </subcellularLocation>
</comment>
<evidence type="ECO:0000256" key="5">
    <source>
        <dbReference type="ARBA" id="ARBA00022777"/>
    </source>
</evidence>
<dbReference type="PANTHER" id="PTHR24421:SF37">
    <property type="entry name" value="SENSOR HISTIDINE KINASE NARS"/>
    <property type="match status" value="1"/>
</dbReference>
<evidence type="ECO:0000256" key="10">
    <source>
        <dbReference type="SAM" id="Phobius"/>
    </source>
</evidence>
<dbReference type="Proteomes" id="UP001165383">
    <property type="component" value="Unassembled WGS sequence"/>
</dbReference>
<dbReference type="CDD" id="cd16917">
    <property type="entry name" value="HATPase_UhpB-NarQ-NarX-like"/>
    <property type="match status" value="1"/>
</dbReference>
<feature type="transmembrane region" description="Helical" evidence="10">
    <location>
        <begin position="116"/>
        <end position="138"/>
    </location>
</feature>
<feature type="transmembrane region" description="Helical" evidence="10">
    <location>
        <begin position="85"/>
        <end position="109"/>
    </location>
</feature>
<accession>A0ABT0S5C4</accession>
<evidence type="ECO:0000256" key="6">
    <source>
        <dbReference type="ARBA" id="ARBA00022989"/>
    </source>
</evidence>
<evidence type="ECO:0000256" key="3">
    <source>
        <dbReference type="ARBA" id="ARBA00022679"/>
    </source>
</evidence>
<feature type="domain" description="Signal transduction histidine kinase subgroup 3 dimerisation and phosphoacceptor" evidence="11">
    <location>
        <begin position="350"/>
        <end position="413"/>
    </location>
</feature>
<feature type="transmembrane region" description="Helical" evidence="10">
    <location>
        <begin position="16"/>
        <end position="34"/>
    </location>
</feature>
<dbReference type="Gene3D" id="1.20.5.1930">
    <property type="match status" value="1"/>
</dbReference>
<keyword evidence="13" id="KW-1185">Reference proteome</keyword>
<name>A0ABT0S5C4_9SPHN</name>
<keyword evidence="3" id="KW-0808">Transferase</keyword>
<evidence type="ECO:0000313" key="13">
    <source>
        <dbReference type="Proteomes" id="UP001165383"/>
    </source>
</evidence>
<dbReference type="Pfam" id="PF07730">
    <property type="entry name" value="HisKA_3"/>
    <property type="match status" value="1"/>
</dbReference>
<comment type="caution">
    <text evidence="12">The sequence shown here is derived from an EMBL/GenBank/DDBJ whole genome shotgun (WGS) entry which is preliminary data.</text>
</comment>
<evidence type="ECO:0000256" key="8">
    <source>
        <dbReference type="ARBA" id="ARBA00023136"/>
    </source>
</evidence>
<evidence type="ECO:0000256" key="2">
    <source>
        <dbReference type="ARBA" id="ARBA00022475"/>
    </source>
</evidence>
<keyword evidence="2" id="KW-1003">Cell membrane</keyword>
<keyword evidence="9" id="KW-0175">Coiled coil</keyword>
<keyword evidence="8 10" id="KW-0472">Membrane</keyword>
<evidence type="ECO:0000313" key="12">
    <source>
        <dbReference type="EMBL" id="MCL6739528.1"/>
    </source>
</evidence>
<dbReference type="EMBL" id="JAMGBB010000001">
    <property type="protein sequence ID" value="MCL6739528.1"/>
    <property type="molecule type" value="Genomic_DNA"/>
</dbReference>
<feature type="transmembrane region" description="Helical" evidence="10">
    <location>
        <begin position="150"/>
        <end position="169"/>
    </location>
</feature>
<feature type="coiled-coil region" evidence="9">
    <location>
        <begin position="389"/>
        <end position="435"/>
    </location>
</feature>
<dbReference type="SUPFAM" id="SSF55874">
    <property type="entry name" value="ATPase domain of HSP90 chaperone/DNA topoisomerase II/histidine kinase"/>
    <property type="match status" value="1"/>
</dbReference>
<reference evidence="12" key="1">
    <citation type="submission" date="2022-05" db="EMBL/GenBank/DDBJ databases">
        <authorList>
            <person name="Jo J.-H."/>
            <person name="Im W.-T."/>
        </authorList>
    </citation>
    <scope>NUCLEOTIDE SEQUENCE</scope>
    <source>
        <strain evidence="12">RB56-2</strain>
    </source>
</reference>
<keyword evidence="6 10" id="KW-1133">Transmembrane helix</keyword>
<protein>
    <submittedName>
        <fullName evidence="12">Histidine kinase</fullName>
    </submittedName>
</protein>
<dbReference type="Gene3D" id="3.30.565.10">
    <property type="entry name" value="Histidine kinase-like ATPase, C-terminal domain"/>
    <property type="match status" value="1"/>
</dbReference>
<evidence type="ECO:0000256" key="1">
    <source>
        <dbReference type="ARBA" id="ARBA00004651"/>
    </source>
</evidence>
<proteinExistence type="predicted"/>
<gene>
    <name evidence="12" type="ORF">LZ518_00025</name>
</gene>
<keyword evidence="5 12" id="KW-0418">Kinase</keyword>
<organism evidence="12 13">
    <name type="scientific">Sphingomonas brevis</name>
    <dbReference type="NCBI Taxonomy" id="2908206"/>
    <lineage>
        <taxon>Bacteria</taxon>
        <taxon>Pseudomonadati</taxon>
        <taxon>Pseudomonadota</taxon>
        <taxon>Alphaproteobacteria</taxon>
        <taxon>Sphingomonadales</taxon>
        <taxon>Sphingomonadaceae</taxon>
        <taxon>Sphingomonas</taxon>
    </lineage>
</organism>
<dbReference type="RefSeq" id="WP_249914013.1">
    <property type="nucleotide sequence ID" value="NZ_JAMGBB010000001.1"/>
</dbReference>
<dbReference type="PANTHER" id="PTHR24421">
    <property type="entry name" value="NITRATE/NITRITE SENSOR PROTEIN NARX-RELATED"/>
    <property type="match status" value="1"/>
</dbReference>
<keyword evidence="7" id="KW-0902">Two-component regulatory system</keyword>
<sequence length="547" mass="60216">MNASVGKGLQHPSGRVIALGRLMLAVLFWVTVLIDVSQPTYAPRAAYALLGAYLLFAAAVVALTWRNWWLDARLAGPAHAIDISLFTALVLLTAGFTSPFFAFFIFVLLSAAIRWGWNLTAATAILLALLYLIVGMLVATPDQPFELQRFIVRAGQLVILSLILIWFGANQWRTAYYMPDEYLLSRPEPEDSPLENGLRAAMAGVRAARGAFVWHEPGRDELSALTIRDGEVDQVKLSGAELTADWTNGPFVYDMERNRGLRRDSERNLEQLQPRQVIGQRMIAALQLSEGLAVAVRSDRGDGQLFLEQVANLSTDHIDLGKQIAADVSVHIQRHALFKAAEDSAEARSRLTLARDLHDSVVQFLAGAAFRLEAMKRTTGAGRDIEPQLDELKRLMLQEQRELRTFIAALRSGPLVALNDLAAELKGLAERLARQWDIGCTFSSSAAEMMIPTRLRLDAHQLLREAVANAVRHAEAKSIEIELAAAANQLKLVVVNDGAEFKKRGGRMEMPTSLQERVQQAGGEIDMARGMGVTKLSITLPIGEELA</sequence>
<keyword evidence="4 10" id="KW-0812">Transmembrane</keyword>
<feature type="transmembrane region" description="Helical" evidence="10">
    <location>
        <begin position="46"/>
        <end position="65"/>
    </location>
</feature>
<evidence type="ECO:0000256" key="9">
    <source>
        <dbReference type="SAM" id="Coils"/>
    </source>
</evidence>
<evidence type="ECO:0000259" key="11">
    <source>
        <dbReference type="Pfam" id="PF07730"/>
    </source>
</evidence>
<dbReference type="InterPro" id="IPR036890">
    <property type="entry name" value="HATPase_C_sf"/>
</dbReference>
<dbReference type="GO" id="GO:0016301">
    <property type="term" value="F:kinase activity"/>
    <property type="evidence" value="ECO:0007669"/>
    <property type="project" value="UniProtKB-KW"/>
</dbReference>